<keyword evidence="5" id="KW-1185">Reference proteome</keyword>
<organism evidence="4 5">
    <name type="scientific">Aurantiacibacter aquimixticola</name>
    <dbReference type="NCBI Taxonomy" id="1958945"/>
    <lineage>
        <taxon>Bacteria</taxon>
        <taxon>Pseudomonadati</taxon>
        <taxon>Pseudomonadota</taxon>
        <taxon>Alphaproteobacteria</taxon>
        <taxon>Sphingomonadales</taxon>
        <taxon>Erythrobacteraceae</taxon>
        <taxon>Aurantiacibacter</taxon>
    </lineage>
</organism>
<comment type="caution">
    <text evidence="4">The sequence shown here is derived from an EMBL/GenBank/DDBJ whole genome shotgun (WGS) entry which is preliminary data.</text>
</comment>
<dbReference type="Gene3D" id="2.40.50.100">
    <property type="match status" value="1"/>
</dbReference>
<evidence type="ECO:0000259" key="2">
    <source>
        <dbReference type="Pfam" id="PF25917"/>
    </source>
</evidence>
<dbReference type="PRINTS" id="PR01490">
    <property type="entry name" value="RTXTOXIND"/>
</dbReference>
<feature type="domain" description="Multidrug resistance protein MdtA-like barrel-sandwich hybrid" evidence="2">
    <location>
        <begin position="75"/>
        <end position="289"/>
    </location>
</feature>
<name>A0A419RNI2_9SPHN</name>
<dbReference type="OrthoDB" id="9810980at2"/>
<sequence>MFRSQVNKGIHQSNLEGASAVAIPVSWQTIGMLLLSGLVCAVIFLSLANYSRVETASGTVTPDKGVSALLPTRPGTVVELAVMEGQRVKAGDLLAQIRTEEDSGQDLSSAEQIEQAIARQDASLASQMDAASAAASAQQSQLTAQQAGLRSEISQIQSQIKIQQDLIETAQADLRRAQEVAERGFISQRDLQVREETLLARQQGLSQLNQSLSAKGATLIESVRSSALIAAQARAQSADLAAARAQVGQQAASAEGSRSYAIRAPIAGTVTALTARVGQPANSQTPLMTIIPTGAELQAELAVPSSAIGFVEEGQEVSLAIDAFPYQRFGTIKGEVLTVAESALSQQGANGEIVSVYPVRVKLDSAAVTAFGRSEPLVSGMTLSARIVTEKQSLLEWLFEPLYAVRRR</sequence>
<evidence type="ECO:0000256" key="1">
    <source>
        <dbReference type="SAM" id="Coils"/>
    </source>
</evidence>
<dbReference type="EMBL" id="RAHX01000002">
    <property type="protein sequence ID" value="RJY06947.1"/>
    <property type="molecule type" value="Genomic_DNA"/>
</dbReference>
<dbReference type="Pfam" id="PF26002">
    <property type="entry name" value="Beta-barrel_AprE"/>
    <property type="match status" value="1"/>
</dbReference>
<keyword evidence="1" id="KW-0175">Coiled coil</keyword>
<feature type="coiled-coil region" evidence="1">
    <location>
        <begin position="153"/>
        <end position="180"/>
    </location>
</feature>
<evidence type="ECO:0000313" key="5">
    <source>
        <dbReference type="Proteomes" id="UP000285232"/>
    </source>
</evidence>
<protein>
    <submittedName>
        <fullName evidence="4">HlyD family efflux transporter periplasmic adaptor subunit</fullName>
    </submittedName>
</protein>
<evidence type="ECO:0000313" key="4">
    <source>
        <dbReference type="EMBL" id="RJY06947.1"/>
    </source>
</evidence>
<dbReference type="InterPro" id="IPR058982">
    <property type="entry name" value="Beta-barrel_AprE"/>
</dbReference>
<dbReference type="PANTHER" id="PTHR30386">
    <property type="entry name" value="MEMBRANE FUSION SUBUNIT OF EMRAB-TOLC MULTIDRUG EFFLUX PUMP"/>
    <property type="match status" value="1"/>
</dbReference>
<reference evidence="4 5" key="1">
    <citation type="journal article" date="2017" name="Int. J. Syst. Evol. Microbiol.">
        <title>Erythrobacter aquimixticola sp. nov., isolated from the junction between the ocean and a freshwater spring.</title>
        <authorList>
            <person name="Park S."/>
            <person name="Jung Y.T."/>
            <person name="Choi S.J."/>
            <person name="Yoon J.H."/>
        </authorList>
    </citation>
    <scope>NUCLEOTIDE SEQUENCE [LARGE SCALE GENOMIC DNA]</scope>
    <source>
        <strain evidence="4 5">JSSK-14</strain>
    </source>
</reference>
<gene>
    <name evidence="4" type="ORF">D6201_12785</name>
</gene>
<dbReference type="Proteomes" id="UP000285232">
    <property type="component" value="Unassembled WGS sequence"/>
</dbReference>
<proteinExistence type="predicted"/>
<dbReference type="Gene3D" id="2.40.30.170">
    <property type="match status" value="1"/>
</dbReference>
<dbReference type="PANTHER" id="PTHR30386:SF28">
    <property type="entry name" value="EXPORTED PROTEIN"/>
    <property type="match status" value="1"/>
</dbReference>
<dbReference type="InterPro" id="IPR058625">
    <property type="entry name" value="MdtA-like_BSH"/>
</dbReference>
<dbReference type="AlphaFoldDB" id="A0A419RNI2"/>
<dbReference type="Pfam" id="PF25917">
    <property type="entry name" value="BSH_RND"/>
    <property type="match status" value="1"/>
</dbReference>
<dbReference type="InterPro" id="IPR050739">
    <property type="entry name" value="MFP"/>
</dbReference>
<feature type="domain" description="AprE-like beta-barrel" evidence="3">
    <location>
        <begin position="298"/>
        <end position="390"/>
    </location>
</feature>
<evidence type="ECO:0000259" key="3">
    <source>
        <dbReference type="Pfam" id="PF26002"/>
    </source>
</evidence>
<accession>A0A419RNI2</accession>